<comment type="caution">
    <text evidence="2">The sequence shown here is derived from an EMBL/GenBank/DDBJ whole genome shotgun (WGS) entry which is preliminary data.</text>
</comment>
<feature type="domain" description="Peptidase S11 D-alanyl-D-alanine carboxypeptidase A N-terminal" evidence="1">
    <location>
        <begin position="32"/>
        <end position="138"/>
    </location>
</feature>
<sequence>MNQQYDDWPQWWNEVRRQKFGSETPPRRYEITVPSISAHTWVILDAQTGRLIWGKNEHSNREIASITKTMTAYVTIKVCEQLKIDPTQVTVSVSDYATQIGGTSSNLQEGDTLTLLDLLHGLMLPSGNDSAQAIAENFGVYLYFQSKYFQQKIDSIDNDNNTIHVNNPAQYFVAEMNSTAQKLGLSNTYFTNPHGLANRLNRSTAYDVSKLCYYAMKLPLFAQIVRTKEYSCTVTNLGQTRILKWENTNKLLEQGFTGIKTGVTNDAGPCLASHFISRKHSYILVVLNCNSKEQRWIDSCRLIDWVTDIYEKQ</sequence>
<dbReference type="EMBL" id="CAJJDM010000072">
    <property type="protein sequence ID" value="CAD8082909.1"/>
    <property type="molecule type" value="Genomic_DNA"/>
</dbReference>
<dbReference type="PANTHER" id="PTHR21581">
    <property type="entry name" value="D-ALANYL-D-ALANINE CARBOXYPEPTIDASE"/>
    <property type="match status" value="1"/>
</dbReference>
<accession>A0A8S1MT57</accession>
<dbReference type="OMA" id="YDMYLIF"/>
<dbReference type="AlphaFoldDB" id="A0A8S1MT57"/>
<dbReference type="Proteomes" id="UP000688137">
    <property type="component" value="Unassembled WGS sequence"/>
</dbReference>
<gene>
    <name evidence="2" type="ORF">PPRIM_AZ9-3.1.T0690014</name>
</gene>
<evidence type="ECO:0000313" key="3">
    <source>
        <dbReference type="Proteomes" id="UP000688137"/>
    </source>
</evidence>
<dbReference type="GO" id="GO:0006508">
    <property type="term" value="P:proteolysis"/>
    <property type="evidence" value="ECO:0007669"/>
    <property type="project" value="InterPro"/>
</dbReference>
<dbReference type="FunFam" id="3.40.710.10:FF:000096">
    <property type="entry name" value="Uncharacterized protein"/>
    <property type="match status" value="1"/>
</dbReference>
<dbReference type="InterPro" id="IPR001967">
    <property type="entry name" value="Peptidase_S11_N"/>
</dbReference>
<proteinExistence type="predicted"/>
<protein>
    <recommendedName>
        <fullName evidence="1">Peptidase S11 D-alanyl-D-alanine carboxypeptidase A N-terminal domain-containing protein</fullName>
    </recommendedName>
</protein>
<dbReference type="GO" id="GO:0009002">
    <property type="term" value="F:serine-type D-Ala-D-Ala carboxypeptidase activity"/>
    <property type="evidence" value="ECO:0007669"/>
    <property type="project" value="InterPro"/>
</dbReference>
<feature type="domain" description="Peptidase S11 D-alanyl-D-alanine carboxypeptidase A N-terminal" evidence="1">
    <location>
        <begin position="170"/>
        <end position="289"/>
    </location>
</feature>
<organism evidence="2 3">
    <name type="scientific">Paramecium primaurelia</name>
    <dbReference type="NCBI Taxonomy" id="5886"/>
    <lineage>
        <taxon>Eukaryota</taxon>
        <taxon>Sar</taxon>
        <taxon>Alveolata</taxon>
        <taxon>Ciliophora</taxon>
        <taxon>Intramacronucleata</taxon>
        <taxon>Oligohymenophorea</taxon>
        <taxon>Peniculida</taxon>
        <taxon>Parameciidae</taxon>
        <taxon>Paramecium</taxon>
    </lineage>
</organism>
<reference evidence="2" key="1">
    <citation type="submission" date="2021-01" db="EMBL/GenBank/DDBJ databases">
        <authorList>
            <consortium name="Genoscope - CEA"/>
            <person name="William W."/>
        </authorList>
    </citation>
    <scope>NUCLEOTIDE SEQUENCE</scope>
</reference>
<name>A0A8S1MT57_PARPR</name>
<dbReference type="PANTHER" id="PTHR21581:SF6">
    <property type="entry name" value="TRAFFICKING PROTEIN PARTICLE COMPLEX SUBUNIT 12"/>
    <property type="match status" value="1"/>
</dbReference>
<evidence type="ECO:0000259" key="1">
    <source>
        <dbReference type="Pfam" id="PF00768"/>
    </source>
</evidence>
<keyword evidence="3" id="KW-1185">Reference proteome</keyword>
<evidence type="ECO:0000313" key="2">
    <source>
        <dbReference type="EMBL" id="CAD8082909.1"/>
    </source>
</evidence>
<dbReference type="Pfam" id="PF00768">
    <property type="entry name" value="Peptidase_S11"/>
    <property type="match status" value="2"/>
</dbReference>